<proteinExistence type="predicted"/>
<dbReference type="InterPro" id="IPR039431">
    <property type="entry name" value="Vta1/CALS_N"/>
</dbReference>
<dbReference type="Proteomes" id="UP000694864">
    <property type="component" value="Chromosome 19"/>
</dbReference>
<evidence type="ECO:0000313" key="5">
    <source>
        <dbReference type="RefSeq" id="XP_010487281.1"/>
    </source>
</evidence>
<sequence>MSHEIVPVDPTDVFVDMVPIFPEDSPTIRQSTRSVTFQEQYVWVPYDSEKLPETLASGIQRFLRVANLVESEEPRIAFLCRFYTFEVAHRIDASSTGRGVRQFKNSLLRRLEKDDELTTRIRKDRNDIRELKRVYDSYLAYIIAHGASFDLDNNSQREKMINARRIASVLYEILKAADKSGAYAPPPESILLNRDEETGELLDMVISIEDTHKRNLDGTFVDEKADLIVEKCKALEEESQTHLCQGDHDSIQSNHLTQTDIDTIHKEEVQIKEDRRLADGSMKGDLIPSSAVPYLSNEDKYLATQEKLNKVEKKIEEMELKLKDVDFWTNVMQNMFPDQVPPSIRANQTENNKHQ</sequence>
<keyword evidence="4" id="KW-1185">Reference proteome</keyword>
<dbReference type="InterPro" id="IPR023175">
    <property type="entry name" value="Vta1/CALS_N_sf"/>
</dbReference>
<accession>A0ABM0XKF6</accession>
<dbReference type="RefSeq" id="XP_010487281.1">
    <property type="nucleotide sequence ID" value="XM_010488979.1"/>
</dbReference>
<evidence type="ECO:0000313" key="4">
    <source>
        <dbReference type="Proteomes" id="UP000694864"/>
    </source>
</evidence>
<keyword evidence="2" id="KW-0472">Membrane</keyword>
<evidence type="ECO:0000256" key="1">
    <source>
        <dbReference type="ARBA" id="ARBA00004308"/>
    </source>
</evidence>
<organism evidence="4 5">
    <name type="scientific">Camelina sativa</name>
    <name type="common">False flax</name>
    <name type="synonym">Myagrum sativum</name>
    <dbReference type="NCBI Taxonomy" id="90675"/>
    <lineage>
        <taxon>Eukaryota</taxon>
        <taxon>Viridiplantae</taxon>
        <taxon>Streptophyta</taxon>
        <taxon>Embryophyta</taxon>
        <taxon>Tracheophyta</taxon>
        <taxon>Spermatophyta</taxon>
        <taxon>Magnoliopsida</taxon>
        <taxon>eudicotyledons</taxon>
        <taxon>Gunneridae</taxon>
        <taxon>Pentapetalae</taxon>
        <taxon>rosids</taxon>
        <taxon>malvids</taxon>
        <taxon>Brassicales</taxon>
        <taxon>Brassicaceae</taxon>
        <taxon>Camelineae</taxon>
        <taxon>Camelina</taxon>
    </lineage>
</organism>
<dbReference type="GeneID" id="104765291"/>
<dbReference type="Gene3D" id="1.25.40.270">
    <property type="entry name" value="Vacuolar protein sorting-associated protein vta1"/>
    <property type="match status" value="1"/>
</dbReference>
<evidence type="ECO:0000259" key="3">
    <source>
        <dbReference type="Pfam" id="PF04652"/>
    </source>
</evidence>
<reference evidence="5" key="2">
    <citation type="submission" date="2025-08" db="UniProtKB">
        <authorList>
            <consortium name="RefSeq"/>
        </authorList>
    </citation>
    <scope>IDENTIFICATION</scope>
    <source>
        <tissue evidence="5">Leaf</tissue>
    </source>
</reference>
<dbReference type="Pfam" id="PF04652">
    <property type="entry name" value="Vta1"/>
    <property type="match status" value="1"/>
</dbReference>
<name>A0ABM0XKF6_CAMSA</name>
<reference evidence="4" key="1">
    <citation type="journal article" date="2014" name="Nat. Commun.">
        <title>The emerging biofuel crop Camelina sativa retains a highly undifferentiated hexaploid genome structure.</title>
        <authorList>
            <person name="Kagale S."/>
            <person name="Koh C."/>
            <person name="Nixon J."/>
            <person name="Bollina V."/>
            <person name="Clarke W.E."/>
            <person name="Tuteja R."/>
            <person name="Spillane C."/>
            <person name="Robinson S.J."/>
            <person name="Links M.G."/>
            <person name="Clarke C."/>
            <person name="Higgins E.E."/>
            <person name="Huebert T."/>
            <person name="Sharpe A.G."/>
            <person name="Parkin I.A."/>
        </authorList>
    </citation>
    <scope>NUCLEOTIDE SEQUENCE [LARGE SCALE GENOMIC DNA]</scope>
    <source>
        <strain evidence="4">cv. DH55</strain>
    </source>
</reference>
<evidence type="ECO:0000256" key="2">
    <source>
        <dbReference type="ARBA" id="ARBA00023136"/>
    </source>
</evidence>
<feature type="domain" description="Vta1/callose synthase N-terminal" evidence="3">
    <location>
        <begin position="59"/>
        <end position="176"/>
    </location>
</feature>
<protein>
    <submittedName>
        <fullName evidence="5">Callose synthase 8</fullName>
    </submittedName>
</protein>
<gene>
    <name evidence="5" type="primary">LOC104765291</name>
</gene>
<comment type="subcellular location">
    <subcellularLocation>
        <location evidence="1">Endomembrane system</location>
    </subcellularLocation>
</comment>